<protein>
    <submittedName>
        <fullName evidence="2">Uncharacterized protein</fullName>
    </submittedName>
</protein>
<feature type="region of interest" description="Disordered" evidence="1">
    <location>
        <begin position="222"/>
        <end position="245"/>
    </location>
</feature>
<evidence type="ECO:0000256" key="1">
    <source>
        <dbReference type="SAM" id="MobiDB-lite"/>
    </source>
</evidence>
<reference evidence="2 3" key="1">
    <citation type="submission" date="2019-09" db="EMBL/GenBank/DDBJ databases">
        <authorList>
            <person name="Chandra G."/>
            <person name="Truman W A."/>
        </authorList>
    </citation>
    <scope>NUCLEOTIDE SEQUENCE [LARGE SCALE GENOMIC DNA]</scope>
    <source>
        <strain evidence="2">PS854</strain>
    </source>
</reference>
<feature type="compositionally biased region" description="Low complexity" evidence="1">
    <location>
        <begin position="225"/>
        <end position="237"/>
    </location>
</feature>
<evidence type="ECO:0000313" key="2">
    <source>
        <dbReference type="EMBL" id="VVP34293.1"/>
    </source>
</evidence>
<proteinExistence type="predicted"/>
<accession>A0A5E7NE54</accession>
<name>A0A5E7NE54_PSEFL</name>
<dbReference type="Proteomes" id="UP000327111">
    <property type="component" value="Unassembled WGS sequence"/>
</dbReference>
<gene>
    <name evidence="2" type="ORF">PS854_04479</name>
</gene>
<organism evidence="2 3">
    <name type="scientific">Pseudomonas fluorescens</name>
    <dbReference type="NCBI Taxonomy" id="294"/>
    <lineage>
        <taxon>Bacteria</taxon>
        <taxon>Pseudomonadati</taxon>
        <taxon>Pseudomonadota</taxon>
        <taxon>Gammaproteobacteria</taxon>
        <taxon>Pseudomonadales</taxon>
        <taxon>Pseudomonadaceae</taxon>
        <taxon>Pseudomonas</taxon>
    </lineage>
</organism>
<sequence length="245" mass="27026">MFDPDKLLALNNTIGLLVVAALNPQQPDIEALLSDFRLSLNAYDTWAENFWSGGTLDVEQVFKVGNDVRLTAPKHSTSPISSTVATCPASGPLTLVHLFQAARFVPIGNTPATLEPLLTEDRSGPTFGDPIHKTIGPGGILEIPECWRGNRYRITFFPNVTTAHIKALYDSYQGVLSELEGWLRNEWNSEFQPLWAGFAEADFTERYGMLHATPWRSSRARALMSGSASPSTTTPTAEKPTFRRC</sequence>
<evidence type="ECO:0000313" key="3">
    <source>
        <dbReference type="Proteomes" id="UP000327111"/>
    </source>
</evidence>
<dbReference type="EMBL" id="CABVIF010000010">
    <property type="protein sequence ID" value="VVP34293.1"/>
    <property type="molecule type" value="Genomic_DNA"/>
</dbReference>
<dbReference type="AlphaFoldDB" id="A0A5E7NE54"/>